<reference evidence="1 2" key="1">
    <citation type="submission" date="2019-06" db="EMBL/GenBank/DDBJ databases">
        <title>WGS assembly of Gossypium darwinii.</title>
        <authorList>
            <person name="Chen Z.J."/>
            <person name="Sreedasyam A."/>
            <person name="Ando A."/>
            <person name="Song Q."/>
            <person name="De L."/>
            <person name="Hulse-Kemp A."/>
            <person name="Ding M."/>
            <person name="Ye W."/>
            <person name="Kirkbride R."/>
            <person name="Jenkins J."/>
            <person name="Plott C."/>
            <person name="Lovell J."/>
            <person name="Lin Y.-M."/>
            <person name="Vaughn R."/>
            <person name="Liu B."/>
            <person name="Li W."/>
            <person name="Simpson S."/>
            <person name="Scheffler B."/>
            <person name="Saski C."/>
            <person name="Grover C."/>
            <person name="Hu G."/>
            <person name="Conover J."/>
            <person name="Carlson J."/>
            <person name="Shu S."/>
            <person name="Boston L."/>
            <person name="Williams M."/>
            <person name="Peterson D."/>
            <person name="Mcgee K."/>
            <person name="Jones D."/>
            <person name="Wendel J."/>
            <person name="Stelly D."/>
            <person name="Grimwood J."/>
            <person name="Schmutz J."/>
        </authorList>
    </citation>
    <scope>NUCLEOTIDE SEQUENCE [LARGE SCALE GENOMIC DNA]</scope>
    <source>
        <strain evidence="1">1808015.09</strain>
    </source>
</reference>
<dbReference type="Gene3D" id="3.60.10.10">
    <property type="entry name" value="Endonuclease/exonuclease/phosphatase"/>
    <property type="match status" value="1"/>
</dbReference>
<protein>
    <recommendedName>
        <fullName evidence="3">Endonuclease/exonuclease/phosphatase domain-containing protein</fullName>
    </recommendedName>
</protein>
<accession>A0A5D2FSJ9</accession>
<dbReference type="AlphaFoldDB" id="A0A5D2FSJ9"/>
<evidence type="ECO:0000313" key="2">
    <source>
        <dbReference type="Proteomes" id="UP000323506"/>
    </source>
</evidence>
<dbReference type="EMBL" id="CM017694">
    <property type="protein sequence ID" value="TYH08296.1"/>
    <property type="molecule type" value="Genomic_DNA"/>
</dbReference>
<proteinExistence type="predicted"/>
<keyword evidence="2" id="KW-1185">Reference proteome</keyword>
<evidence type="ECO:0008006" key="3">
    <source>
        <dbReference type="Google" id="ProtNLM"/>
    </source>
</evidence>
<organism evidence="1 2">
    <name type="scientific">Gossypium darwinii</name>
    <name type="common">Darwin's cotton</name>
    <name type="synonym">Gossypium barbadense var. darwinii</name>
    <dbReference type="NCBI Taxonomy" id="34276"/>
    <lineage>
        <taxon>Eukaryota</taxon>
        <taxon>Viridiplantae</taxon>
        <taxon>Streptophyta</taxon>
        <taxon>Embryophyta</taxon>
        <taxon>Tracheophyta</taxon>
        <taxon>Spermatophyta</taxon>
        <taxon>Magnoliopsida</taxon>
        <taxon>eudicotyledons</taxon>
        <taxon>Gunneridae</taxon>
        <taxon>Pentapetalae</taxon>
        <taxon>rosids</taxon>
        <taxon>malvids</taxon>
        <taxon>Malvales</taxon>
        <taxon>Malvaceae</taxon>
        <taxon>Malvoideae</taxon>
        <taxon>Gossypium</taxon>
    </lineage>
</organism>
<evidence type="ECO:0000313" key="1">
    <source>
        <dbReference type="EMBL" id="TYH08296.1"/>
    </source>
</evidence>
<name>A0A5D2FSJ9_GOSDA</name>
<dbReference type="Proteomes" id="UP000323506">
    <property type="component" value="Chromosome A07"/>
</dbReference>
<gene>
    <name evidence="1" type="ORF">ES288_A07G003800v1</name>
</gene>
<dbReference type="InterPro" id="IPR036691">
    <property type="entry name" value="Endo/exonu/phosph_ase_sf"/>
</dbReference>
<dbReference type="SUPFAM" id="SSF56219">
    <property type="entry name" value="DNase I-like"/>
    <property type="match status" value="1"/>
</dbReference>
<sequence>MGVDTVRDTGMWMFSCCFLLLFFLLRSMRITTWNITGLGSVPNIEVVNRVVRTSRADVCFIQETKLDSMLVELIRKFWGEDCFVFIFAAAVERSGGLLMIWDKGHF</sequence>